<dbReference type="Gene3D" id="1.10.8.1180">
    <property type="match status" value="1"/>
</dbReference>
<reference evidence="3 4" key="1">
    <citation type="journal article" date="2020" name="Front. Microbiol.">
        <title>Genetic Organization of the aprX-lipA2 Operon Affects the Proteolytic Potential of Pseudomonas Species in Milk.</title>
        <authorList>
            <person name="Maier C."/>
            <person name="Huptas C."/>
            <person name="von Neubeck M."/>
            <person name="Scherer S."/>
            <person name="Wenning M."/>
            <person name="Lucking G."/>
        </authorList>
    </citation>
    <scope>NUCLEOTIDE SEQUENCE [LARGE SCALE GENOMIC DNA]</scope>
    <source>
        <strain evidence="3 4">DSM 16272</strain>
    </source>
</reference>
<feature type="compositionally biased region" description="Basic and acidic residues" evidence="1">
    <location>
        <begin position="135"/>
        <end position="148"/>
    </location>
</feature>
<feature type="compositionally biased region" description="Polar residues" evidence="1">
    <location>
        <begin position="114"/>
        <end position="131"/>
    </location>
</feature>
<proteinExistence type="predicted"/>
<feature type="domain" description="DnaT DNA-binding" evidence="2">
    <location>
        <begin position="180"/>
        <end position="245"/>
    </location>
</feature>
<protein>
    <recommendedName>
        <fullName evidence="2">DnaT DNA-binding domain-containing protein</fullName>
    </recommendedName>
</protein>
<evidence type="ECO:0000313" key="4">
    <source>
        <dbReference type="Proteomes" id="UP000537729"/>
    </source>
</evidence>
<feature type="compositionally biased region" description="Polar residues" evidence="1">
    <location>
        <begin position="149"/>
        <end position="161"/>
    </location>
</feature>
<dbReference type="RefSeq" id="WP_169884091.1">
    <property type="nucleotide sequence ID" value="NZ_JAAQWG010000010.1"/>
</dbReference>
<dbReference type="EMBL" id="JAAQWG010000010">
    <property type="protein sequence ID" value="NMY08548.1"/>
    <property type="molecule type" value="Genomic_DNA"/>
</dbReference>
<dbReference type="Proteomes" id="UP000537729">
    <property type="component" value="Unassembled WGS sequence"/>
</dbReference>
<dbReference type="InterPro" id="IPR040480">
    <property type="entry name" value="DnaT_DNA_bind"/>
</dbReference>
<sequence length="275" mass="30635">MARIRTVKPEFWSSEQVMSCRPLARLLFIGIWNFCDDGGNHPLSARTIKALVFPGDDITAEEVSGLLGELEGANLTLSYWVDGKNYLHVRGWKHQKIEKKNFKYPAPPSEFDDQSASGHRQFAEESSTSRQPFDPGREGKGIGEDQHNSLHASGENSTDPTNAEFASVGPEPVGPKSPREMTLDWKPDHKTLKAYAFRMAIPVDTFTDEATAAFVCHYSASGRIETEASWVSLLVKWVKRDTATANNVHRFPDRRPSSEPDFDSNAWAEGLVVSP</sequence>
<name>A0A7Y1A3L9_PSEVE</name>
<evidence type="ECO:0000259" key="2">
    <source>
        <dbReference type="Pfam" id="PF17948"/>
    </source>
</evidence>
<dbReference type="Pfam" id="PF17948">
    <property type="entry name" value="DnaT"/>
    <property type="match status" value="1"/>
</dbReference>
<accession>A0A7Y1A3L9</accession>
<evidence type="ECO:0000313" key="3">
    <source>
        <dbReference type="EMBL" id="NMY08548.1"/>
    </source>
</evidence>
<feature type="region of interest" description="Disordered" evidence="1">
    <location>
        <begin position="103"/>
        <end position="183"/>
    </location>
</feature>
<comment type="caution">
    <text evidence="3">The sequence shown here is derived from an EMBL/GenBank/DDBJ whole genome shotgun (WGS) entry which is preliminary data.</text>
</comment>
<dbReference type="AlphaFoldDB" id="A0A7Y1A3L9"/>
<gene>
    <name evidence="3" type="ORF">HBO38_08820</name>
</gene>
<organism evidence="3 4">
    <name type="scientific">Pseudomonas veronii</name>
    <dbReference type="NCBI Taxonomy" id="76761"/>
    <lineage>
        <taxon>Bacteria</taxon>
        <taxon>Pseudomonadati</taxon>
        <taxon>Pseudomonadota</taxon>
        <taxon>Gammaproteobacteria</taxon>
        <taxon>Pseudomonadales</taxon>
        <taxon>Pseudomonadaceae</taxon>
        <taxon>Pseudomonas</taxon>
    </lineage>
</organism>
<evidence type="ECO:0000256" key="1">
    <source>
        <dbReference type="SAM" id="MobiDB-lite"/>
    </source>
</evidence>